<keyword evidence="2" id="KW-1185">Reference proteome</keyword>
<dbReference type="OrthoDB" id="2031461at2"/>
<gene>
    <name evidence="1" type="ORF">BTO28_01175</name>
</gene>
<organism evidence="1 2">
    <name type="scientific">Domibacillus epiphyticus</name>
    <dbReference type="NCBI Taxonomy" id="1714355"/>
    <lineage>
        <taxon>Bacteria</taxon>
        <taxon>Bacillati</taxon>
        <taxon>Bacillota</taxon>
        <taxon>Bacilli</taxon>
        <taxon>Bacillales</taxon>
        <taxon>Bacillaceae</taxon>
        <taxon>Domibacillus</taxon>
    </lineage>
</organism>
<reference evidence="1 2" key="1">
    <citation type="submission" date="2016-12" db="EMBL/GenBank/DDBJ databases">
        <title>Domibacillus sp. SAB 38T whole genome sequencing.</title>
        <authorList>
            <person name="Verma A."/>
            <person name="Ojha A.K."/>
            <person name="Krishnamurthi S."/>
        </authorList>
    </citation>
    <scope>NUCLEOTIDE SEQUENCE [LARGE SCALE GENOMIC DNA]</scope>
    <source>
        <strain evidence="1 2">SAB 38</strain>
    </source>
</reference>
<proteinExistence type="predicted"/>
<dbReference type="Proteomes" id="UP000188613">
    <property type="component" value="Unassembled WGS sequence"/>
</dbReference>
<protein>
    <submittedName>
        <fullName evidence="1">Uncharacterized protein</fullName>
    </submittedName>
</protein>
<accession>A0A1V2ACL5</accession>
<evidence type="ECO:0000313" key="2">
    <source>
        <dbReference type="Proteomes" id="UP000188613"/>
    </source>
</evidence>
<sequence>MKKKELINSAEIIPANEFKTINIRMLNKAIYDADGCLKEAAVNLNSEMYYPKLDKDFKITKVTRSAGGVEVHAEAIRHLKEFSLSIH</sequence>
<dbReference type="AlphaFoldDB" id="A0A1V2ACL5"/>
<comment type="caution">
    <text evidence="1">The sequence shown here is derived from an EMBL/GenBank/DDBJ whole genome shotgun (WGS) entry which is preliminary data.</text>
</comment>
<evidence type="ECO:0000313" key="1">
    <source>
        <dbReference type="EMBL" id="OMP68690.1"/>
    </source>
</evidence>
<dbReference type="RefSeq" id="WP_076763199.1">
    <property type="nucleotide sequence ID" value="NZ_MSFI01000001.1"/>
</dbReference>
<dbReference type="EMBL" id="MSFI01000001">
    <property type="protein sequence ID" value="OMP68690.1"/>
    <property type="molecule type" value="Genomic_DNA"/>
</dbReference>
<name>A0A1V2ACL5_9BACI</name>